<dbReference type="EMBL" id="CP038267">
    <property type="protein sequence ID" value="QBR92919.1"/>
    <property type="molecule type" value="Genomic_DNA"/>
</dbReference>
<dbReference type="Pfam" id="PF09594">
    <property type="entry name" value="GT87"/>
    <property type="match status" value="1"/>
</dbReference>
<evidence type="ECO:0000256" key="7">
    <source>
        <dbReference type="ARBA" id="ARBA00024033"/>
    </source>
</evidence>
<keyword evidence="5 8" id="KW-1133">Transmembrane helix</keyword>
<dbReference type="InterPro" id="IPR018584">
    <property type="entry name" value="GT87"/>
</dbReference>
<feature type="transmembrane region" description="Helical" evidence="8">
    <location>
        <begin position="324"/>
        <end position="343"/>
    </location>
</feature>
<dbReference type="GO" id="GO:0005886">
    <property type="term" value="C:plasma membrane"/>
    <property type="evidence" value="ECO:0007669"/>
    <property type="project" value="UniProtKB-SubCell"/>
</dbReference>
<dbReference type="InterPro" id="IPR016570">
    <property type="entry name" value="UCP010361"/>
</dbReference>
<keyword evidence="10" id="KW-1185">Reference proteome</keyword>
<evidence type="ECO:0000256" key="3">
    <source>
        <dbReference type="ARBA" id="ARBA00022679"/>
    </source>
</evidence>
<keyword evidence="4 8" id="KW-0812">Transmembrane</keyword>
<proteinExistence type="inferred from homology"/>
<feature type="transmembrane region" description="Helical" evidence="8">
    <location>
        <begin position="190"/>
        <end position="220"/>
    </location>
</feature>
<evidence type="ECO:0000313" key="10">
    <source>
        <dbReference type="Proteomes" id="UP000294894"/>
    </source>
</evidence>
<evidence type="ECO:0000256" key="4">
    <source>
        <dbReference type="ARBA" id="ARBA00022692"/>
    </source>
</evidence>
<keyword evidence="2" id="KW-1003">Cell membrane</keyword>
<organism evidence="9 10">
    <name type="scientific">Nocardioides euryhalodurans</name>
    <dbReference type="NCBI Taxonomy" id="2518370"/>
    <lineage>
        <taxon>Bacteria</taxon>
        <taxon>Bacillati</taxon>
        <taxon>Actinomycetota</taxon>
        <taxon>Actinomycetes</taxon>
        <taxon>Propionibacteriales</taxon>
        <taxon>Nocardioidaceae</taxon>
        <taxon>Nocardioides</taxon>
    </lineage>
</organism>
<dbReference type="Proteomes" id="UP000294894">
    <property type="component" value="Chromosome"/>
</dbReference>
<comment type="subcellular location">
    <subcellularLocation>
        <location evidence="1">Cell membrane</location>
        <topology evidence="1">Multi-pass membrane protein</topology>
    </subcellularLocation>
</comment>
<protein>
    <submittedName>
        <fullName evidence="9">DUF2029 domain-containing protein</fullName>
    </submittedName>
</protein>
<accession>A0A4P7GM05</accession>
<comment type="similarity">
    <text evidence="7">Belongs to the glycosyltransferase 87 family.</text>
</comment>
<keyword evidence="3" id="KW-0808">Transferase</keyword>
<gene>
    <name evidence="9" type="ORF">EXE57_12040</name>
</gene>
<name>A0A4P7GM05_9ACTN</name>
<feature type="transmembrane region" description="Helical" evidence="8">
    <location>
        <begin position="155"/>
        <end position="178"/>
    </location>
</feature>
<feature type="transmembrane region" description="Helical" evidence="8">
    <location>
        <begin position="391"/>
        <end position="408"/>
    </location>
</feature>
<sequence>MTGPVHPTRDDPVVGALSEGVGGPVGEHAGRHPWWTPVRVLLVLTAVCFALGMVQKTSCYQDAWQDGEQRYAHMCYSDIPYLYTGRGLAELSWPYTGDEQVRARYEVMEYPAGITYWAWGTAWATHWLSGSPDLEPRYALPADALAGEADVQREATLYVVVNAAGLAALTLLAVWFLAGVHRRRPWDAAILAVSPALALTGLVNWDLLAVALVAGAAWAWARDRPVLTGVLIGLGAATKLYPLLLLGAVLVICLRERRLPVFARVLGAAVAAWLLANLPAMLTGWEQWLHFWRFNSERGADLGSLWLVLDQAAGTTTSPSTINLVSWLFLAAWCAGVLVLGLRAPVTPRFAQLAFLVVLGFLLVNKVYSPQYVLWLLPLAALARPRWRDQLVWLSGEVLYFAAVWWYLGGYLAPAGGGEAGFYWIAILLRVAAQLYLAGIVVRDVMHPAHDPVWEERQLTRTRSKPVAV</sequence>
<evidence type="ECO:0000256" key="5">
    <source>
        <dbReference type="ARBA" id="ARBA00022989"/>
    </source>
</evidence>
<dbReference type="OrthoDB" id="3348156at2"/>
<feature type="transmembrane region" description="Helical" evidence="8">
    <location>
        <begin position="261"/>
        <end position="282"/>
    </location>
</feature>
<keyword evidence="6 8" id="KW-0472">Membrane</keyword>
<dbReference type="KEGG" id="noy:EXE57_12040"/>
<feature type="transmembrane region" description="Helical" evidence="8">
    <location>
        <begin position="420"/>
        <end position="442"/>
    </location>
</feature>
<evidence type="ECO:0000256" key="6">
    <source>
        <dbReference type="ARBA" id="ARBA00023136"/>
    </source>
</evidence>
<feature type="transmembrane region" description="Helical" evidence="8">
    <location>
        <begin position="350"/>
        <end position="368"/>
    </location>
</feature>
<evidence type="ECO:0000256" key="8">
    <source>
        <dbReference type="SAM" id="Phobius"/>
    </source>
</evidence>
<reference evidence="9 10" key="1">
    <citation type="submission" date="2019-03" db="EMBL/GenBank/DDBJ databases">
        <title>Three New Species of Nocardioides, Nocardioides euryhalodurans sp. nov., Nocardioides seonyuensis sp. nov. and Nocardioides eburneoflavus sp. nov., Iolated from Soil.</title>
        <authorList>
            <person name="Roh S.G."/>
            <person name="Lee C."/>
            <person name="Kim M.-K."/>
            <person name="Kim S.B."/>
        </authorList>
    </citation>
    <scope>NUCLEOTIDE SEQUENCE [LARGE SCALE GENOMIC DNA]</scope>
    <source>
        <strain evidence="9 10">MMS17-SY117</strain>
    </source>
</reference>
<feature type="transmembrane region" description="Helical" evidence="8">
    <location>
        <begin position="226"/>
        <end position="254"/>
    </location>
</feature>
<dbReference type="AlphaFoldDB" id="A0A4P7GM05"/>
<evidence type="ECO:0000313" key="9">
    <source>
        <dbReference type="EMBL" id="QBR92919.1"/>
    </source>
</evidence>
<evidence type="ECO:0000256" key="2">
    <source>
        <dbReference type="ARBA" id="ARBA00022475"/>
    </source>
</evidence>
<evidence type="ECO:0000256" key="1">
    <source>
        <dbReference type="ARBA" id="ARBA00004651"/>
    </source>
</evidence>
<dbReference type="GO" id="GO:0016758">
    <property type="term" value="F:hexosyltransferase activity"/>
    <property type="evidence" value="ECO:0007669"/>
    <property type="project" value="InterPro"/>
</dbReference>
<dbReference type="PIRSF" id="PIRSF010361">
    <property type="entry name" value="UCP010361"/>
    <property type="match status" value="1"/>
</dbReference>